<dbReference type="SMART" id="SM00448">
    <property type="entry name" value="REC"/>
    <property type="match status" value="1"/>
</dbReference>
<dbReference type="Proteomes" id="UP000005850">
    <property type="component" value="Chromosome"/>
</dbReference>
<dbReference type="Gene3D" id="3.40.50.2300">
    <property type="match status" value="1"/>
</dbReference>
<dbReference type="InterPro" id="IPR011006">
    <property type="entry name" value="CheY-like_superfamily"/>
</dbReference>
<evidence type="ECO:0000313" key="3">
    <source>
        <dbReference type="EMBL" id="AIG28840.1"/>
    </source>
</evidence>
<evidence type="ECO:0000313" key="4">
    <source>
        <dbReference type="Proteomes" id="UP000005850"/>
    </source>
</evidence>
<feature type="modified residue" description="4-aspartylphosphate" evidence="1">
    <location>
        <position position="53"/>
    </location>
</feature>
<dbReference type="PANTHER" id="PTHR43228:SF8">
    <property type="entry name" value="TRANSCRIPTIONAL REGULATORY PROTEIN GLNL"/>
    <property type="match status" value="1"/>
</dbReference>
<dbReference type="InterPro" id="IPR052048">
    <property type="entry name" value="ST_Response_Regulator"/>
</dbReference>
<dbReference type="KEGG" id="blr:BRLA_c045760"/>
<dbReference type="AlphaFoldDB" id="A0A075RI71"/>
<dbReference type="InterPro" id="IPR001789">
    <property type="entry name" value="Sig_transdc_resp-reg_receiver"/>
</dbReference>
<dbReference type="eggNOG" id="COG4753">
    <property type="taxonomic scope" value="Bacteria"/>
</dbReference>
<dbReference type="InterPro" id="IPR013972">
    <property type="entry name" value="YcbB"/>
</dbReference>
<protein>
    <submittedName>
        <fullName evidence="3">Chemotaxis protein CheY</fullName>
    </submittedName>
</protein>
<organism evidence="3 4">
    <name type="scientific">Brevibacillus laterosporus LMG 15441</name>
    <dbReference type="NCBI Taxonomy" id="1042163"/>
    <lineage>
        <taxon>Bacteria</taxon>
        <taxon>Bacillati</taxon>
        <taxon>Bacillota</taxon>
        <taxon>Bacilli</taxon>
        <taxon>Bacillales</taxon>
        <taxon>Paenibacillaceae</taxon>
        <taxon>Brevibacillus</taxon>
    </lineage>
</organism>
<dbReference type="Pfam" id="PF08664">
    <property type="entry name" value="YcbB"/>
    <property type="match status" value="1"/>
</dbReference>
<evidence type="ECO:0000259" key="2">
    <source>
        <dbReference type="PROSITE" id="PS50110"/>
    </source>
</evidence>
<name>A0A075RI71_BRELA</name>
<keyword evidence="1" id="KW-0597">Phosphoprotein</keyword>
<dbReference type="HOGENOM" id="CLU_080651_0_0_9"/>
<feature type="domain" description="Response regulatory" evidence="2">
    <location>
        <begin position="3"/>
        <end position="118"/>
    </location>
</feature>
<keyword evidence="4" id="KW-1185">Reference proteome</keyword>
<dbReference type="PROSITE" id="PS50110">
    <property type="entry name" value="RESPONSE_REGULATORY"/>
    <property type="match status" value="1"/>
</dbReference>
<dbReference type="GO" id="GO:0000160">
    <property type="term" value="P:phosphorelay signal transduction system"/>
    <property type="evidence" value="ECO:0007669"/>
    <property type="project" value="InterPro"/>
</dbReference>
<accession>A0A075RI71</accession>
<dbReference type="RefSeq" id="WP_003334088.1">
    <property type="nucleotide sequence ID" value="NZ_CP007806.1"/>
</dbReference>
<reference evidence="3 4" key="1">
    <citation type="journal article" date="2011" name="J. Bacteriol.">
        <title>Genome sequence of Brevibacillus laterosporus LMG 15441, a pathogen of invertebrates.</title>
        <authorList>
            <person name="Djukic M."/>
            <person name="Poehlein A."/>
            <person name="Thurmer A."/>
            <person name="Daniel R."/>
        </authorList>
    </citation>
    <scope>NUCLEOTIDE SEQUENCE [LARGE SCALE GENOMIC DNA]</scope>
    <source>
        <strain evidence="3 4">LMG 15441</strain>
    </source>
</reference>
<dbReference type="SUPFAM" id="SSF52172">
    <property type="entry name" value="CheY-like"/>
    <property type="match status" value="1"/>
</dbReference>
<dbReference type="Pfam" id="PF00072">
    <property type="entry name" value="Response_reg"/>
    <property type="match status" value="1"/>
</dbReference>
<dbReference type="PANTHER" id="PTHR43228">
    <property type="entry name" value="TWO-COMPONENT RESPONSE REGULATOR"/>
    <property type="match status" value="1"/>
</dbReference>
<dbReference type="EMBL" id="CP007806">
    <property type="protein sequence ID" value="AIG28840.1"/>
    <property type="molecule type" value="Genomic_DNA"/>
</dbReference>
<evidence type="ECO:0000256" key="1">
    <source>
        <dbReference type="PROSITE-ProRule" id="PRU00169"/>
    </source>
</evidence>
<gene>
    <name evidence="3" type="primary">cheY_2</name>
    <name evidence="3" type="ORF">BRLA_c045760</name>
</gene>
<dbReference type="STRING" id="1042163.BRLA_c045760"/>
<proteinExistence type="predicted"/>
<sequence>MLRFFLIEDDAVVRRMLERLIHESKLGEIIGQASDGIHVSIDQLYGVDVVLIDLLMPGMDGIQTIKKLQGEGFTGKFIMVSQVENKEMIGEAYLQGIDTFIQKPINKLEVLSVLKRVADHLSLEASLQSIRKSLQILDIKGKEQLNQGYQGFHAPRLGTFEQNHLEQSARQLLLQLGIAGEAGARDLFAMIQWLATEERGGHLLRDMQLKELYARVLQRMSNKIDEQVLVKEVRAMEQRIRRMVLQAFTHLSSLGLTDYANPTFEHFAPRLFDFKEVRLRMKELEAGEKTTKCRINVRKFLSVFFMEAKK</sequence>